<dbReference type="PROSITE" id="PS50883">
    <property type="entry name" value="EAL"/>
    <property type="match status" value="1"/>
</dbReference>
<feature type="transmembrane region" description="Helical" evidence="1">
    <location>
        <begin position="253"/>
        <end position="278"/>
    </location>
</feature>
<evidence type="ECO:0000259" key="2">
    <source>
        <dbReference type="PROSITE" id="PS50883"/>
    </source>
</evidence>
<organism evidence="4 5">
    <name type="scientific">Litoribacillus peritrichatus</name>
    <dbReference type="NCBI Taxonomy" id="718191"/>
    <lineage>
        <taxon>Bacteria</taxon>
        <taxon>Pseudomonadati</taxon>
        <taxon>Pseudomonadota</taxon>
        <taxon>Gammaproteobacteria</taxon>
        <taxon>Oceanospirillales</taxon>
        <taxon>Oceanospirillaceae</taxon>
        <taxon>Litoribacillus</taxon>
    </lineage>
</organism>
<keyword evidence="1" id="KW-1133">Transmembrane helix</keyword>
<dbReference type="CDD" id="cd01949">
    <property type="entry name" value="GGDEF"/>
    <property type="match status" value="1"/>
</dbReference>
<feature type="domain" description="EAL" evidence="2">
    <location>
        <begin position="612"/>
        <end position="865"/>
    </location>
</feature>
<feature type="transmembrane region" description="Helical" evidence="1">
    <location>
        <begin position="342"/>
        <end position="364"/>
    </location>
</feature>
<dbReference type="Gene3D" id="3.20.20.450">
    <property type="entry name" value="EAL domain"/>
    <property type="match status" value="1"/>
</dbReference>
<dbReference type="InterPro" id="IPR029787">
    <property type="entry name" value="Nucleotide_cyclase"/>
</dbReference>
<dbReference type="Gene3D" id="2.60.40.2380">
    <property type="match status" value="1"/>
</dbReference>
<dbReference type="Pfam" id="PF00563">
    <property type="entry name" value="EAL"/>
    <property type="match status" value="1"/>
</dbReference>
<keyword evidence="5" id="KW-1185">Reference proteome</keyword>
<dbReference type="Pfam" id="PF07695">
    <property type="entry name" value="7TMR-DISM_7TM"/>
    <property type="match status" value="1"/>
</dbReference>
<dbReference type="Proteomes" id="UP001501565">
    <property type="component" value="Unassembled WGS sequence"/>
</dbReference>
<dbReference type="SUPFAM" id="SSF55073">
    <property type="entry name" value="Nucleotide cyclase"/>
    <property type="match status" value="1"/>
</dbReference>
<dbReference type="Gene3D" id="3.30.70.270">
    <property type="match status" value="1"/>
</dbReference>
<dbReference type="SUPFAM" id="SSF141868">
    <property type="entry name" value="EAL domain-like"/>
    <property type="match status" value="1"/>
</dbReference>
<evidence type="ECO:0000256" key="1">
    <source>
        <dbReference type="SAM" id="Phobius"/>
    </source>
</evidence>
<dbReference type="InterPro" id="IPR035919">
    <property type="entry name" value="EAL_sf"/>
</dbReference>
<feature type="domain" description="GGDEF" evidence="3">
    <location>
        <begin position="458"/>
        <end position="603"/>
    </location>
</feature>
<evidence type="ECO:0008006" key="6">
    <source>
        <dbReference type="Google" id="ProtNLM"/>
    </source>
</evidence>
<dbReference type="SMART" id="SM00267">
    <property type="entry name" value="GGDEF"/>
    <property type="match status" value="1"/>
</dbReference>
<evidence type="ECO:0000259" key="3">
    <source>
        <dbReference type="PROSITE" id="PS50887"/>
    </source>
</evidence>
<dbReference type="InterPro" id="IPR011622">
    <property type="entry name" value="7TMR_DISM_rcpt_extracell_dom2"/>
</dbReference>
<dbReference type="PANTHER" id="PTHR33121">
    <property type="entry name" value="CYCLIC DI-GMP PHOSPHODIESTERASE PDEF"/>
    <property type="match status" value="1"/>
</dbReference>
<keyword evidence="1" id="KW-0812">Transmembrane</keyword>
<proteinExistence type="predicted"/>
<dbReference type="InterPro" id="IPR050706">
    <property type="entry name" value="Cyclic-di-GMP_PDE-like"/>
</dbReference>
<dbReference type="CDD" id="cd01948">
    <property type="entry name" value="EAL"/>
    <property type="match status" value="1"/>
</dbReference>
<feature type="transmembrane region" description="Helical" evidence="1">
    <location>
        <begin position="193"/>
        <end position="210"/>
    </location>
</feature>
<protein>
    <recommendedName>
        <fullName evidence="6">EAL domain-containing protein</fullName>
    </recommendedName>
</protein>
<dbReference type="InterPro" id="IPR000160">
    <property type="entry name" value="GGDEF_dom"/>
</dbReference>
<feature type="transmembrane region" description="Helical" evidence="1">
    <location>
        <begin position="222"/>
        <end position="241"/>
    </location>
</feature>
<dbReference type="InterPro" id="IPR043128">
    <property type="entry name" value="Rev_trsase/Diguanyl_cyclase"/>
</dbReference>
<name>A0ABP7MMS8_9GAMM</name>
<dbReference type="InterPro" id="IPR001633">
    <property type="entry name" value="EAL_dom"/>
</dbReference>
<feature type="transmembrane region" description="Helical" evidence="1">
    <location>
        <begin position="290"/>
        <end position="309"/>
    </location>
</feature>
<gene>
    <name evidence="4" type="ORF">GCM10022277_22840</name>
</gene>
<dbReference type="PANTHER" id="PTHR33121:SF19">
    <property type="entry name" value="CYCLIC DI-GMP PHOSPHODIESTERASE PA2567"/>
    <property type="match status" value="1"/>
</dbReference>
<dbReference type="InterPro" id="IPR011623">
    <property type="entry name" value="7TMR_DISM_rcpt_extracell_dom1"/>
</dbReference>
<feature type="transmembrane region" description="Helical" evidence="1">
    <location>
        <begin position="315"/>
        <end position="335"/>
    </location>
</feature>
<keyword evidence="1" id="KW-0472">Membrane</keyword>
<dbReference type="Pfam" id="PF07696">
    <property type="entry name" value="7TMR-DISMED2"/>
    <property type="match status" value="1"/>
</dbReference>
<sequence>MTHVLKTLVFLVLITFSWVIQADVPPLELDSTQDKASLRGHFLALEDPENQLSFGDILNNAQQHFKPIGAINPNFGFSTSTFWLKAKISAPKHTGSSNDQHAWILTSSYAPLKELEVIFYDESQRAILHHWKTGTERSFYDRPVEHRGFVFPFELKQNNELTLYVKARSDTSIQLPLTVWKPEKFFAKDSYTIYYWGLYFGIMLSLLAYNSLMYAMVRNASYAYYLIYVVGLSGVVLFLNGQGFQFFWPDFQLWNSIALPFFTGVTLASGAQFGRLILKSEKLTPQFDKIMLCLIGIGVLIALTPFVGLPQLPQVSGYLGGLLPLILLIAGIFSLREGNQLAVFFISAWVCFLLGLTCYLLNVFGYLPTNALTSNALQIGSAGEVTLLSFAQAFRMKLERQKRFDALKNENEAVLKWQQAEKHLLHQAQHHPLTLLPNHSLLSMKINELLKHTGSNRSSFAIILIHINRFSEINKTLGKINADQILIQAADRIHLSTLDIQSLYSLEVTNKTKYNVAMLDNATFACITDTTGMRNTAGYITEQIQQSISVPINFQGMSISLDCSAGIANFPEDGLDSETLLKHAEVAMTLARKHRKSVAVYNPLQDSYSTRRLKLMGELHHAIDQNQLSLYFQPQIDSKSRMPIAFEALLRWTHPTEGYIPPTEIITLAEQCGLMKSITQWVIAESLTFGNTLDRLGYNLKLAINISPNNLHEHDFASSIRQALQVHQYNPTKMVLEFSESSIIDFSNQAEKTLLDLKKLGVQLSLDQFGSGHSSLSKLKTIPLNQVKISPELVLDISNESNTKNIVETIIKLGHLLGIPCVAVGAENLLLTDCLTAMHCDALQGNYIAAPMSQEAIFKWLENHLKTAKETQAKVIDFTTFDDGPS</sequence>
<accession>A0ABP7MMS8</accession>
<reference evidence="5" key="1">
    <citation type="journal article" date="2019" name="Int. J. Syst. Evol. Microbiol.">
        <title>The Global Catalogue of Microorganisms (GCM) 10K type strain sequencing project: providing services to taxonomists for standard genome sequencing and annotation.</title>
        <authorList>
            <consortium name="The Broad Institute Genomics Platform"/>
            <consortium name="The Broad Institute Genome Sequencing Center for Infectious Disease"/>
            <person name="Wu L."/>
            <person name="Ma J."/>
        </authorList>
    </citation>
    <scope>NUCLEOTIDE SEQUENCE [LARGE SCALE GENOMIC DNA]</scope>
    <source>
        <strain evidence="5">JCM 17551</strain>
    </source>
</reference>
<dbReference type="Pfam" id="PF00990">
    <property type="entry name" value="GGDEF"/>
    <property type="match status" value="1"/>
</dbReference>
<comment type="caution">
    <text evidence="4">The sequence shown here is derived from an EMBL/GenBank/DDBJ whole genome shotgun (WGS) entry which is preliminary data.</text>
</comment>
<dbReference type="EMBL" id="BAABBN010000007">
    <property type="protein sequence ID" value="GAA3926200.1"/>
    <property type="molecule type" value="Genomic_DNA"/>
</dbReference>
<evidence type="ECO:0000313" key="5">
    <source>
        <dbReference type="Proteomes" id="UP001501565"/>
    </source>
</evidence>
<dbReference type="SMART" id="SM00052">
    <property type="entry name" value="EAL"/>
    <property type="match status" value="1"/>
</dbReference>
<evidence type="ECO:0000313" key="4">
    <source>
        <dbReference type="EMBL" id="GAA3926200.1"/>
    </source>
</evidence>
<dbReference type="PROSITE" id="PS50887">
    <property type="entry name" value="GGDEF"/>
    <property type="match status" value="1"/>
</dbReference>